<dbReference type="Gene3D" id="3.30.300.30">
    <property type="match status" value="1"/>
</dbReference>
<dbReference type="InterPro" id="IPR036736">
    <property type="entry name" value="ACP-like_sf"/>
</dbReference>
<dbReference type="GO" id="GO:0005737">
    <property type="term" value="C:cytoplasm"/>
    <property type="evidence" value="ECO:0007669"/>
    <property type="project" value="TreeGrafter"/>
</dbReference>
<dbReference type="Pfam" id="PF00550">
    <property type="entry name" value="PP-binding"/>
    <property type="match status" value="1"/>
</dbReference>
<dbReference type="InterPro" id="IPR020806">
    <property type="entry name" value="PKS_PP-bd"/>
</dbReference>
<protein>
    <submittedName>
        <fullName evidence="5">Amino acid adenylation domain-containing protein</fullName>
    </submittedName>
</protein>
<feature type="domain" description="Carrier" evidence="4">
    <location>
        <begin position="522"/>
        <end position="597"/>
    </location>
</feature>
<keyword evidence="3" id="KW-0597">Phosphoprotein</keyword>
<dbReference type="SUPFAM" id="SSF47336">
    <property type="entry name" value="ACP-like"/>
    <property type="match status" value="1"/>
</dbReference>
<dbReference type="PANTHER" id="PTHR45527:SF1">
    <property type="entry name" value="FATTY ACID SYNTHASE"/>
    <property type="match status" value="1"/>
</dbReference>
<dbReference type="KEGG" id="mprn:Q3V37_15075"/>
<keyword evidence="6" id="KW-1185">Reference proteome</keyword>
<organism evidence="5 6">
    <name type="scientific">Micromonospora profundi</name>
    <dbReference type="NCBI Taxonomy" id="1420889"/>
    <lineage>
        <taxon>Bacteria</taxon>
        <taxon>Bacillati</taxon>
        <taxon>Actinomycetota</taxon>
        <taxon>Actinomycetes</taxon>
        <taxon>Micromonosporales</taxon>
        <taxon>Micromonosporaceae</taxon>
        <taxon>Micromonospora</taxon>
    </lineage>
</organism>
<evidence type="ECO:0000259" key="4">
    <source>
        <dbReference type="PROSITE" id="PS50075"/>
    </source>
</evidence>
<gene>
    <name evidence="5" type="ORF">Q3V37_15075</name>
</gene>
<dbReference type="Gene3D" id="3.40.50.1820">
    <property type="entry name" value="alpha/beta hydrolase"/>
    <property type="match status" value="1"/>
</dbReference>
<dbReference type="Pfam" id="PF00501">
    <property type="entry name" value="AMP-binding"/>
    <property type="match status" value="1"/>
</dbReference>
<evidence type="ECO:0000256" key="1">
    <source>
        <dbReference type="ARBA" id="ARBA00001957"/>
    </source>
</evidence>
<dbReference type="SUPFAM" id="SSF53474">
    <property type="entry name" value="alpha/beta-Hydrolases"/>
    <property type="match status" value="1"/>
</dbReference>
<dbReference type="InterPro" id="IPR042099">
    <property type="entry name" value="ANL_N_sf"/>
</dbReference>
<dbReference type="GO" id="GO:0044550">
    <property type="term" value="P:secondary metabolite biosynthetic process"/>
    <property type="evidence" value="ECO:0007669"/>
    <property type="project" value="TreeGrafter"/>
</dbReference>
<dbReference type="InterPro" id="IPR000873">
    <property type="entry name" value="AMP-dep_synth/lig_dom"/>
</dbReference>
<reference evidence="5 6" key="1">
    <citation type="submission" date="2023-07" db="EMBL/GenBank/DDBJ databases">
        <title>Micromonospora profundi TRM 95458 converts glycerol to a new osmotic compound.</title>
        <authorList>
            <person name="Lu D."/>
        </authorList>
    </citation>
    <scope>NUCLEOTIDE SEQUENCE [LARGE SCALE GENOMIC DNA]</scope>
    <source>
        <strain evidence="5 6">TRM95458</strain>
    </source>
</reference>
<dbReference type="Gene3D" id="1.10.1200.10">
    <property type="entry name" value="ACP-like"/>
    <property type="match status" value="1"/>
</dbReference>
<proteinExistence type="predicted"/>
<dbReference type="InterPro" id="IPR009081">
    <property type="entry name" value="PP-bd_ACP"/>
</dbReference>
<dbReference type="Pfam" id="PF13193">
    <property type="entry name" value="AMP-binding_C"/>
    <property type="match status" value="1"/>
</dbReference>
<dbReference type="SMART" id="SM00824">
    <property type="entry name" value="PKS_TE"/>
    <property type="match status" value="1"/>
</dbReference>
<dbReference type="GO" id="GO:0031177">
    <property type="term" value="F:phosphopantetheine binding"/>
    <property type="evidence" value="ECO:0007669"/>
    <property type="project" value="InterPro"/>
</dbReference>
<evidence type="ECO:0000256" key="3">
    <source>
        <dbReference type="ARBA" id="ARBA00022553"/>
    </source>
</evidence>
<dbReference type="InterPro" id="IPR020845">
    <property type="entry name" value="AMP-binding_CS"/>
</dbReference>
<dbReference type="NCBIfam" id="TIGR01733">
    <property type="entry name" value="AA-adenyl-dom"/>
    <property type="match status" value="1"/>
</dbReference>
<dbReference type="InterPro" id="IPR010071">
    <property type="entry name" value="AA_adenyl_dom"/>
</dbReference>
<sequence length="877" mass="92920">MSEAGTVTLTDAGAIAPFGYELVRTRALTHPESPALVVADKSSDPVSYAEMVDRVDGLAARLRAGGVTSDQPVAVLLDRSTDSVIAMLAVMAAGGAYCPLDATAPAARLAAVVGALGAGVAVAERADAHRLPPGLTIVPPSGPAVDPLPAVSPHLDALAYIMHTSGSTGRPKGVAMTHGGLARLLRWQVGDGRPGLRTLQFTATSFDVTFQEVLSTLATGGCLVVASEEIRRDPAALLDAIVEHRIQRLFLPYVALQLMAVTAQRRQVVPDSLEHVVTAGERLIITPAIRALFAAIPQCRLDNHYGPTEAHLVTSLTLPADAAAWPVVPSIGAAVDEVVCRVLDEKLADVADGDIGELYVGGSGLARGYHGDSALTAERFVADPFALAPGSRLYRTGDLVRARADGDFDFVGRTDTQLKVRGFRVEPAEVENALLSHPRVDAAAVGLREVADGVPVLVAYLQTDGEVTQREITDHVRGQLPPYMVPTRCVPVERLPRTASGKVDTLALAALDLPDPTGPRPAEAPSLTELITSIWARVLGHDEFDADDDFFDVGGDSLLATWVVTELEQELGRTVELSVFLDYSTVEDLAGALGSEATVPEQRPRSSQIVTLRAGPSGRSLYLVHPLGGELLGYRELARASRAPLRLLGIGWQGEPPAFGSSLAEIARVHVEQLRTIERDGPYRLAGWSFGGVLAYEMAQQLTAAGGDVEFLALLDANPLIDPITGLPMDRTPFLDMLDSVLARLDDPASTEADIEELTSGQTWTQLMGAPVRGASSGGYLRTALQTARSCMNAAMRYEPAPYAGPVHLFQATGSDDERQARLAEAMRGLCPGSLTVIPISGDHWGFIRGEHVAEAARELDSALQRVGRVGSMTNGS</sequence>
<evidence type="ECO:0000313" key="5">
    <source>
        <dbReference type="EMBL" id="WLS48437.1"/>
    </source>
</evidence>
<dbReference type="PROSITE" id="PS50075">
    <property type="entry name" value="CARRIER"/>
    <property type="match status" value="1"/>
</dbReference>
<dbReference type="SUPFAM" id="SSF56801">
    <property type="entry name" value="Acetyl-CoA synthetase-like"/>
    <property type="match status" value="1"/>
</dbReference>
<keyword evidence="2" id="KW-0596">Phosphopantetheine</keyword>
<dbReference type="PROSITE" id="PS00455">
    <property type="entry name" value="AMP_BINDING"/>
    <property type="match status" value="1"/>
</dbReference>
<accession>A0AAJ6HY78</accession>
<comment type="cofactor">
    <cofactor evidence="1">
        <name>pantetheine 4'-phosphate</name>
        <dbReference type="ChEBI" id="CHEBI:47942"/>
    </cofactor>
</comment>
<dbReference type="Proteomes" id="UP001235874">
    <property type="component" value="Chromosome"/>
</dbReference>
<dbReference type="AlphaFoldDB" id="A0AAJ6HY78"/>
<dbReference type="InterPro" id="IPR045851">
    <property type="entry name" value="AMP-bd_C_sf"/>
</dbReference>
<dbReference type="SMART" id="SM00823">
    <property type="entry name" value="PKS_PP"/>
    <property type="match status" value="1"/>
</dbReference>
<dbReference type="Gene3D" id="3.40.50.12780">
    <property type="entry name" value="N-terminal domain of ligase-like"/>
    <property type="match status" value="1"/>
</dbReference>
<dbReference type="InterPro" id="IPR025110">
    <property type="entry name" value="AMP-bd_C"/>
</dbReference>
<evidence type="ECO:0000313" key="6">
    <source>
        <dbReference type="Proteomes" id="UP001235874"/>
    </source>
</evidence>
<dbReference type="InterPro" id="IPR020802">
    <property type="entry name" value="TesA-like"/>
</dbReference>
<dbReference type="InterPro" id="IPR001031">
    <property type="entry name" value="Thioesterase"/>
</dbReference>
<dbReference type="PANTHER" id="PTHR45527">
    <property type="entry name" value="NONRIBOSOMAL PEPTIDE SYNTHETASE"/>
    <property type="match status" value="1"/>
</dbReference>
<dbReference type="InterPro" id="IPR029058">
    <property type="entry name" value="AB_hydrolase_fold"/>
</dbReference>
<dbReference type="Pfam" id="PF00975">
    <property type="entry name" value="Thioesterase"/>
    <property type="match status" value="1"/>
</dbReference>
<dbReference type="EMBL" id="CP130472">
    <property type="protein sequence ID" value="WLS48437.1"/>
    <property type="molecule type" value="Genomic_DNA"/>
</dbReference>
<evidence type="ECO:0000256" key="2">
    <source>
        <dbReference type="ARBA" id="ARBA00022450"/>
    </source>
</evidence>
<name>A0AAJ6HY78_9ACTN</name>
<dbReference type="GO" id="GO:0043041">
    <property type="term" value="P:amino acid activation for nonribosomal peptide biosynthetic process"/>
    <property type="evidence" value="ECO:0007669"/>
    <property type="project" value="TreeGrafter"/>
</dbReference>
<dbReference type="RefSeq" id="WP_306273767.1">
    <property type="nucleotide sequence ID" value="NZ_CP130472.1"/>
</dbReference>